<evidence type="ECO:0000313" key="6">
    <source>
        <dbReference type="Proteomes" id="UP001357437"/>
    </source>
</evidence>
<dbReference type="Proteomes" id="UP001357437">
    <property type="component" value="Unassembled WGS sequence"/>
</dbReference>
<protein>
    <submittedName>
        <fullName evidence="2">DUF1482 domain-containing protein</fullName>
    </submittedName>
    <submittedName>
        <fullName evidence="1">DUF1482 family protein</fullName>
    </submittedName>
    <submittedName>
        <fullName evidence="3">Protein of uncharacterized function (DUF1482)</fullName>
    </submittedName>
</protein>
<dbReference type="Pfam" id="PF07358">
    <property type="entry name" value="DUF1482"/>
    <property type="match status" value="1"/>
</dbReference>
<reference evidence="4" key="2">
    <citation type="submission" date="2017-09" db="EMBL/GenBank/DDBJ databases">
        <title>FDA dAtabase for Regulatory Grade micrObial Sequences (FDA-ARGOS): Supporting development and validation of Infectious Disease Dx tests.</title>
        <authorList>
            <person name="Minogue T."/>
            <person name="Wolcott M."/>
            <person name="Wasieloski L."/>
            <person name="Aguilar W."/>
            <person name="Moore D."/>
            <person name="Tallon L."/>
            <person name="Sadzewicz L."/>
            <person name="Ott S."/>
            <person name="Zhao X."/>
            <person name="Nagaraj S."/>
            <person name="Vavikolanu K."/>
            <person name="Aluvathingal J."/>
            <person name="Nadendla S."/>
            <person name="Sichtig H."/>
        </authorList>
    </citation>
    <scope>NUCLEOTIDE SEQUENCE [LARGE SCALE GENOMIC DNA]</scope>
    <source>
        <strain evidence="4">FDAARGOS_404</strain>
    </source>
</reference>
<evidence type="ECO:0000313" key="3">
    <source>
        <dbReference type="EMBL" id="VTP69671.1"/>
    </source>
</evidence>
<sequence>MGTLFALVLTIGMTNGEFQDVVLDVYDSQQQCEQAAIEQKVSGDCYPVERIVRSDEVPAETTVKF</sequence>
<dbReference type="AlphaFoldDB" id="A0A4U9I0X2"/>
<dbReference type="InterPro" id="IPR009954">
    <property type="entry name" value="DUF1482"/>
</dbReference>
<reference evidence="2" key="1">
    <citation type="submission" date="2017-09" db="EMBL/GenBank/DDBJ databases">
        <title>FDA dAtabase for Regulatory Grade micrObial Sequences (FDA-ARGOS): Supporting development and validation of Infectious Disease Dx tests.</title>
        <authorList>
            <person name="Minogue T."/>
            <person name="Wolcott M."/>
            <person name="Wasieloski L."/>
            <person name="Aguilar W."/>
            <person name="Moore D."/>
            <person name="Tallon L.J."/>
            <person name="Sadzewicz L."/>
            <person name="Ott S."/>
            <person name="Zhao X."/>
            <person name="Nagaraj S."/>
            <person name="Vavikolanu K."/>
            <person name="Aluvathingal J."/>
            <person name="Nadendla S."/>
            <person name="Sichtig H."/>
        </authorList>
    </citation>
    <scope>NUCLEOTIDE SEQUENCE</scope>
    <source>
        <strain evidence="2">FDAARGOS_404</strain>
    </source>
</reference>
<organism evidence="3 5">
    <name type="scientific">Leclercia adecarboxylata</name>
    <dbReference type="NCBI Taxonomy" id="83655"/>
    <lineage>
        <taxon>Bacteria</taxon>
        <taxon>Pseudomonadati</taxon>
        <taxon>Pseudomonadota</taxon>
        <taxon>Gammaproteobacteria</taxon>
        <taxon>Enterobacterales</taxon>
        <taxon>Enterobacteriaceae</taxon>
        <taxon>Leclercia</taxon>
    </lineage>
</organism>
<dbReference type="Proteomes" id="UP000310719">
    <property type="component" value="Chromosome"/>
</dbReference>
<reference evidence="1 6" key="4">
    <citation type="submission" date="2024-01" db="EMBL/GenBank/DDBJ databases">
        <title>Comparative Genomics of Leclercia adecarboxylata Strains Isolated from Several Sources.</title>
        <authorList>
            <person name="Yescas-Zazueta V."/>
            <person name="Balbuena-Alonso M.G."/>
            <person name="Valencia D."/>
            <person name="Mendez-Pfeiffer P.A."/>
            <person name="Ballesteros-Monrreal M.G."/>
            <person name="Rocha-Gracia R.D.C."/>
            <person name="Barrios-Villa E."/>
        </authorList>
    </citation>
    <scope>NUCLEOTIDE SEQUENCE [LARGE SCALE GENOMIC DNA]</scope>
    <source>
        <strain evidence="1 6">33MEM</strain>
    </source>
</reference>
<evidence type="ECO:0000313" key="5">
    <source>
        <dbReference type="Proteomes" id="UP000310719"/>
    </source>
</evidence>
<dbReference type="Proteomes" id="UP000222768">
    <property type="component" value="Unassembled WGS sequence"/>
</dbReference>
<evidence type="ECO:0000313" key="2">
    <source>
        <dbReference type="EMBL" id="PHH04820.1"/>
    </source>
</evidence>
<keyword evidence="6" id="KW-1185">Reference proteome</keyword>
<proteinExistence type="predicted"/>
<dbReference type="RefSeq" id="WP_032611886.1">
    <property type="nucleotide sequence ID" value="NZ_CP083630.1"/>
</dbReference>
<evidence type="ECO:0000313" key="1">
    <source>
        <dbReference type="EMBL" id="MEC3935937.1"/>
    </source>
</evidence>
<reference evidence="3 5" key="3">
    <citation type="submission" date="2019-05" db="EMBL/GenBank/DDBJ databases">
        <authorList>
            <consortium name="Pathogen Informatics"/>
        </authorList>
    </citation>
    <scope>NUCLEOTIDE SEQUENCE [LARGE SCALE GENOMIC DNA]</scope>
    <source>
        <strain evidence="3 5">NCTC13032</strain>
    </source>
</reference>
<gene>
    <name evidence="2" type="ORF">CRX53_13055</name>
    <name evidence="3" type="ORF">NCTC13032_04506</name>
    <name evidence="1" type="ORF">VOF76_07125</name>
</gene>
<dbReference type="EMBL" id="PDLK01000002">
    <property type="protein sequence ID" value="PHH04820.1"/>
    <property type="molecule type" value="Genomic_DNA"/>
</dbReference>
<name>A0A4U9I0X2_9ENTR</name>
<accession>A0A4U9I0X2</accession>
<dbReference type="EMBL" id="LR590464">
    <property type="protein sequence ID" value="VTP69671.1"/>
    <property type="molecule type" value="Genomic_DNA"/>
</dbReference>
<evidence type="ECO:0000313" key="4">
    <source>
        <dbReference type="Proteomes" id="UP000222768"/>
    </source>
</evidence>
<dbReference type="EMBL" id="JAYMCU010000008">
    <property type="protein sequence ID" value="MEC3935937.1"/>
    <property type="molecule type" value="Genomic_DNA"/>
</dbReference>